<protein>
    <submittedName>
        <fullName evidence="1">Uncharacterized protein</fullName>
    </submittedName>
</protein>
<dbReference type="AlphaFoldDB" id="A0A1G6KSK9"/>
<proteinExistence type="predicted"/>
<name>A0A1G6KSK9_9BACL</name>
<dbReference type="Proteomes" id="UP000199387">
    <property type="component" value="Unassembled WGS sequence"/>
</dbReference>
<gene>
    <name evidence="1" type="ORF">SAMN04488112_106135</name>
</gene>
<dbReference type="EMBL" id="FMZA01000006">
    <property type="protein sequence ID" value="SDC33907.1"/>
    <property type="molecule type" value="Genomic_DNA"/>
</dbReference>
<evidence type="ECO:0000313" key="1">
    <source>
        <dbReference type="EMBL" id="SDC33907.1"/>
    </source>
</evidence>
<sequence>MVVRYSLFNNFADILLVQRTKIADDHFRLQLFLPEQIIQFW</sequence>
<accession>A0A1G6KSK9</accession>
<reference evidence="1 2" key="1">
    <citation type="submission" date="2016-10" db="EMBL/GenBank/DDBJ databases">
        <authorList>
            <person name="de Groot N.N."/>
        </authorList>
    </citation>
    <scope>NUCLEOTIDE SEQUENCE [LARGE SCALE GENOMIC DNA]</scope>
    <source>
        <strain evidence="1 2">DSM 45514</strain>
    </source>
</reference>
<organism evidence="1 2">
    <name type="scientific">Melghirimyces thermohalophilus</name>
    <dbReference type="NCBI Taxonomy" id="1236220"/>
    <lineage>
        <taxon>Bacteria</taxon>
        <taxon>Bacillati</taxon>
        <taxon>Bacillota</taxon>
        <taxon>Bacilli</taxon>
        <taxon>Bacillales</taxon>
        <taxon>Thermoactinomycetaceae</taxon>
        <taxon>Melghirimyces</taxon>
    </lineage>
</organism>
<evidence type="ECO:0000313" key="2">
    <source>
        <dbReference type="Proteomes" id="UP000199387"/>
    </source>
</evidence>
<keyword evidence="2" id="KW-1185">Reference proteome</keyword>